<evidence type="ECO:0000256" key="8">
    <source>
        <dbReference type="ARBA" id="ARBA00022729"/>
    </source>
</evidence>
<sequence precursor="true">MMKIFNKNNIFKFLIFSFFSLVTLLIVYASKQIYINSYGYILTNELRLVLTTFKLMFVIIIPVFFLTIFIIYYYRRSNVSSSYQPNWNHSYFLEIICWLIPVMIISFLANLSYKTTHKLDPSKSLQLNTNQPITIEVISLNWRWLFIYPDYKIATINEIAFPKHVPVHFNITSHSVMNSFFIPSLGSQIYTMAGMKTNLNLIAMNSGIYKGISSNYSGHGFSNMKFRVCVQNNLFSFNKWIKRIKLKKNVLFSKKQFLKLSYNSKQHHIQYFSYIDPLLFYKIIDMFNILHNV</sequence>
<accession>A0A451D730</accession>
<evidence type="ECO:0000313" key="20">
    <source>
        <dbReference type="EMBL" id="VFP81583.1"/>
    </source>
</evidence>
<evidence type="ECO:0000256" key="12">
    <source>
        <dbReference type="ARBA" id="ARBA00023136"/>
    </source>
</evidence>
<dbReference type="GO" id="GO:0009486">
    <property type="term" value="F:cytochrome bo3 ubiquinol oxidase activity"/>
    <property type="evidence" value="ECO:0007669"/>
    <property type="project" value="InterPro"/>
</dbReference>
<keyword evidence="12 16" id="KW-0472">Membrane</keyword>
<dbReference type="InterPro" id="IPR034227">
    <property type="entry name" value="CuRO_UO_II"/>
</dbReference>
<protein>
    <recommendedName>
        <fullName evidence="16">Ubiquinol oxidase subunit 2</fullName>
    </recommendedName>
</protein>
<name>A0A451D730_9GAMM</name>
<evidence type="ECO:0000313" key="21">
    <source>
        <dbReference type="Proteomes" id="UP000294344"/>
    </source>
</evidence>
<dbReference type="Gene3D" id="2.60.40.420">
    <property type="entry name" value="Cupredoxins - blue copper proteins"/>
    <property type="match status" value="1"/>
</dbReference>
<dbReference type="EMBL" id="LR217710">
    <property type="protein sequence ID" value="VFP81583.1"/>
    <property type="molecule type" value="Genomic_DNA"/>
</dbReference>
<comment type="subcellular location">
    <subcellularLocation>
        <location evidence="1">Cell membrane</location>
        <topology evidence="1">Multi-pass membrane protein</topology>
    </subcellularLocation>
</comment>
<dbReference type="AlphaFoldDB" id="A0A451D730"/>
<evidence type="ECO:0000256" key="4">
    <source>
        <dbReference type="ARBA" id="ARBA00022448"/>
    </source>
</evidence>
<dbReference type="SUPFAM" id="SSF81464">
    <property type="entry name" value="Cytochrome c oxidase subunit II-like, transmembrane region"/>
    <property type="match status" value="1"/>
</dbReference>
<evidence type="ECO:0000256" key="14">
    <source>
        <dbReference type="ARBA" id="ARBA00023288"/>
    </source>
</evidence>
<dbReference type="Pfam" id="PF00116">
    <property type="entry name" value="COX2"/>
    <property type="match status" value="1"/>
</dbReference>
<evidence type="ECO:0000256" key="15">
    <source>
        <dbReference type="ARBA" id="ARBA00025694"/>
    </source>
</evidence>
<evidence type="ECO:0000256" key="11">
    <source>
        <dbReference type="ARBA" id="ARBA00023002"/>
    </source>
</evidence>
<comment type="subunit">
    <text evidence="3">Heterooctamer of two A chains, two B chains, two C chains and two D chains.</text>
</comment>
<dbReference type="PIRSF" id="PIRSF000292">
    <property type="entry name" value="Ubi_od_II"/>
    <property type="match status" value="1"/>
</dbReference>
<dbReference type="PANTHER" id="PTHR22888">
    <property type="entry name" value="CYTOCHROME C OXIDASE, SUBUNIT II"/>
    <property type="match status" value="1"/>
</dbReference>
<dbReference type="InterPro" id="IPR002429">
    <property type="entry name" value="CcO_II-like_C"/>
</dbReference>
<dbReference type="PROSITE" id="PS50999">
    <property type="entry name" value="COX2_TM"/>
    <property type="match status" value="1"/>
</dbReference>
<dbReference type="InterPro" id="IPR011759">
    <property type="entry name" value="Cyt_c_oxidase_su2_TM_dom"/>
</dbReference>
<dbReference type="SUPFAM" id="SSF49503">
    <property type="entry name" value="Cupredoxins"/>
    <property type="match status" value="1"/>
</dbReference>
<evidence type="ECO:0000256" key="13">
    <source>
        <dbReference type="ARBA" id="ARBA00023139"/>
    </source>
</evidence>
<dbReference type="GO" id="GO:0005507">
    <property type="term" value="F:copper ion binding"/>
    <property type="evidence" value="ECO:0007669"/>
    <property type="project" value="InterPro"/>
</dbReference>
<dbReference type="Pfam" id="PF06481">
    <property type="entry name" value="COX_ARM"/>
    <property type="match status" value="1"/>
</dbReference>
<dbReference type="NCBIfam" id="TIGR01433">
    <property type="entry name" value="CyoA"/>
    <property type="match status" value="1"/>
</dbReference>
<dbReference type="Proteomes" id="UP000294344">
    <property type="component" value="Chromosome"/>
</dbReference>
<dbReference type="GO" id="GO:0016682">
    <property type="term" value="F:oxidoreductase activity, acting on diphenols and related substances as donors, oxygen as acceptor"/>
    <property type="evidence" value="ECO:0007669"/>
    <property type="project" value="InterPro"/>
</dbReference>
<evidence type="ECO:0000256" key="10">
    <source>
        <dbReference type="ARBA" id="ARBA00022989"/>
    </source>
</evidence>
<organism evidence="20 21">
    <name type="scientific">Buchnera aphidicola</name>
    <name type="common">Cinara curvipes</name>
    <dbReference type="NCBI Taxonomy" id="2518975"/>
    <lineage>
        <taxon>Bacteria</taxon>
        <taxon>Pseudomonadati</taxon>
        <taxon>Pseudomonadota</taxon>
        <taxon>Gammaproteobacteria</taxon>
        <taxon>Enterobacterales</taxon>
        <taxon>Erwiniaceae</taxon>
        <taxon>Buchnera</taxon>
    </lineage>
</organism>
<keyword evidence="14" id="KW-0449">Lipoprotein</keyword>
<keyword evidence="9 16" id="KW-0249">Electron transport</keyword>
<dbReference type="GO" id="GO:0004129">
    <property type="term" value="F:cytochrome-c oxidase activity"/>
    <property type="evidence" value="ECO:0007669"/>
    <property type="project" value="UniProtKB-UniRule"/>
</dbReference>
<evidence type="ECO:0000256" key="17">
    <source>
        <dbReference type="SAM" id="Phobius"/>
    </source>
</evidence>
<keyword evidence="5 16" id="KW-1003">Cell membrane</keyword>
<evidence type="ECO:0000256" key="1">
    <source>
        <dbReference type="ARBA" id="ARBA00004651"/>
    </source>
</evidence>
<proteinExistence type="inferred from homology"/>
<evidence type="ECO:0000256" key="2">
    <source>
        <dbReference type="ARBA" id="ARBA00007866"/>
    </source>
</evidence>
<keyword evidence="8" id="KW-0732">Signal</keyword>
<dbReference type="Gene3D" id="1.10.287.90">
    <property type="match status" value="1"/>
</dbReference>
<evidence type="ECO:0000259" key="19">
    <source>
        <dbReference type="PROSITE" id="PS50999"/>
    </source>
</evidence>
<feature type="transmembrane region" description="Helical" evidence="17">
    <location>
        <begin position="53"/>
        <end position="74"/>
    </location>
</feature>
<keyword evidence="6 16" id="KW-0679">Respiratory chain</keyword>
<feature type="domain" description="Cytochrome oxidase subunit II transmembrane region profile" evidence="19">
    <location>
        <begin position="26"/>
        <end position="123"/>
    </location>
</feature>
<keyword evidence="11 16" id="KW-0560">Oxidoreductase</keyword>
<evidence type="ECO:0000259" key="18">
    <source>
        <dbReference type="PROSITE" id="PS50857"/>
    </source>
</evidence>
<dbReference type="InterPro" id="IPR036257">
    <property type="entry name" value="Cyt_c_oxidase_su2_TM_sf"/>
</dbReference>
<dbReference type="PANTHER" id="PTHR22888:SF18">
    <property type="entry name" value="CYTOCHROME BO(3) UBIQUINOL OXIDASE SUBUNIT 2"/>
    <property type="match status" value="1"/>
</dbReference>
<dbReference type="GO" id="GO:0005886">
    <property type="term" value="C:plasma membrane"/>
    <property type="evidence" value="ECO:0007669"/>
    <property type="project" value="UniProtKB-SubCell"/>
</dbReference>
<keyword evidence="7 17" id="KW-0812">Transmembrane</keyword>
<evidence type="ECO:0000256" key="5">
    <source>
        <dbReference type="ARBA" id="ARBA00022475"/>
    </source>
</evidence>
<dbReference type="InterPro" id="IPR045187">
    <property type="entry name" value="CcO_II"/>
</dbReference>
<dbReference type="InterPro" id="IPR008972">
    <property type="entry name" value="Cupredoxin"/>
</dbReference>
<dbReference type="InterPro" id="IPR006333">
    <property type="entry name" value="Cyt_o_ubiquinol_oxidase_su2"/>
</dbReference>
<dbReference type="PROSITE" id="PS50857">
    <property type="entry name" value="COX2_CUA"/>
    <property type="match status" value="1"/>
</dbReference>
<evidence type="ECO:0000256" key="16">
    <source>
        <dbReference type="PIRNR" id="PIRNR000292"/>
    </source>
</evidence>
<evidence type="ECO:0000256" key="6">
    <source>
        <dbReference type="ARBA" id="ARBA00022660"/>
    </source>
</evidence>
<keyword evidence="4 16" id="KW-0813">Transport</keyword>
<feature type="domain" description="Cytochrome oxidase subunit II copper A binding" evidence="18">
    <location>
        <begin position="130"/>
        <end position="243"/>
    </location>
</feature>
<gene>
    <name evidence="20" type="primary">cyoA</name>
    <name evidence="20" type="ORF">BUCICURV3402_303</name>
</gene>
<dbReference type="CDD" id="cd04212">
    <property type="entry name" value="CuRO_UO_II"/>
    <property type="match status" value="1"/>
</dbReference>
<evidence type="ECO:0000256" key="3">
    <source>
        <dbReference type="ARBA" id="ARBA00011700"/>
    </source>
</evidence>
<reference evidence="20 21" key="1">
    <citation type="submission" date="2019-02" db="EMBL/GenBank/DDBJ databases">
        <authorList>
            <person name="Manzano-Marin A."/>
            <person name="Manzano-Marin A."/>
        </authorList>
    </citation>
    <scope>NUCLEOTIDE SEQUENCE [LARGE SCALE GENOMIC DNA]</scope>
    <source>
        <strain evidence="20 21">BuCicurvipes</strain>
    </source>
</reference>
<evidence type="ECO:0000256" key="7">
    <source>
        <dbReference type="ARBA" id="ARBA00022692"/>
    </source>
</evidence>
<dbReference type="GO" id="GO:0042773">
    <property type="term" value="P:ATP synthesis coupled electron transport"/>
    <property type="evidence" value="ECO:0007669"/>
    <property type="project" value="TreeGrafter"/>
</dbReference>
<feature type="transmembrane region" description="Helical" evidence="17">
    <location>
        <begin position="95"/>
        <end position="113"/>
    </location>
</feature>
<comment type="similarity">
    <text evidence="2 16">Belongs to the cytochrome c oxidase subunit 2 family.</text>
</comment>
<keyword evidence="13" id="KW-0564">Palmitate</keyword>
<comment type="function">
    <text evidence="15">Cytochrome bo(3) ubiquinol terminal oxidase is the component of the aerobic respiratory chain of E.coli that predominates when cells are grown at high aeration. Has proton pump activity across the membrane in addition to electron transfer, pumping 2 protons/electron.</text>
</comment>
<keyword evidence="10 17" id="KW-1133">Transmembrane helix</keyword>
<dbReference type="InterPro" id="IPR010514">
    <property type="entry name" value="COX_ARM"/>
</dbReference>
<evidence type="ECO:0000256" key="9">
    <source>
        <dbReference type="ARBA" id="ARBA00022982"/>
    </source>
</evidence>